<keyword evidence="3" id="KW-1185">Reference proteome</keyword>
<gene>
    <name evidence="2" type="ORF">I5M32_00325</name>
</gene>
<keyword evidence="1" id="KW-0732">Signal</keyword>
<evidence type="ECO:0000313" key="3">
    <source>
        <dbReference type="Proteomes" id="UP000660024"/>
    </source>
</evidence>
<proteinExistence type="predicted"/>
<dbReference type="InterPro" id="IPR011652">
    <property type="entry name" value="MORN_2"/>
</dbReference>
<dbReference type="EMBL" id="JAEHFY010000001">
    <property type="protein sequence ID" value="MBK0381389.1"/>
    <property type="molecule type" value="Genomic_DNA"/>
</dbReference>
<sequence length="368" mass="42490">MKKTLFVFLLGSFMAVQAFAQAPSAKYMEQSIDGYIHLYFDQQYYLVDQNCVYKKFTRVIKYDKEKGGFNSFFTDYYNNNQPALSGKYIEEKKEGEFKGFYETGKPKFTISFKNNLPNGDWKFFYPSGNLWLNLAYINKQLFIKDFYDEKGRQKIKDGKGKLVLTEPALDFNEFGYTGVTFEGRVKEGKPEGIWSTYLSYPKGSPEYIGIEKFNDGKFEGSNYSFPQNFSHKNSLIRFYPAFLAENAEGLVFKGCTIDDNQGYNVYLQNFLNSSIIFEKSDVLPTAPFIVKIKIDENGKLTDIATPDSLNTSLSNVLKQVLTNVPYWIPSYINGKTIPDDLNITLNIYQNDEEKSYFSYPIINRQEGR</sequence>
<dbReference type="SUPFAM" id="SSF82185">
    <property type="entry name" value="Histone H3 K4-specific methyltransferase SET7/9 N-terminal domain"/>
    <property type="match status" value="1"/>
</dbReference>
<evidence type="ECO:0000313" key="2">
    <source>
        <dbReference type="EMBL" id="MBK0381389.1"/>
    </source>
</evidence>
<protein>
    <recommendedName>
        <fullName evidence="4">MORN repeat variant</fullName>
    </recommendedName>
</protein>
<dbReference type="RefSeq" id="WP_200583725.1">
    <property type="nucleotide sequence ID" value="NZ_JAEHFY010000001.1"/>
</dbReference>
<accession>A0ABS1BEV2</accession>
<name>A0ABS1BEV2_9SPHI</name>
<dbReference type="Proteomes" id="UP000660024">
    <property type="component" value="Unassembled WGS sequence"/>
</dbReference>
<comment type="caution">
    <text evidence="2">The sequence shown here is derived from an EMBL/GenBank/DDBJ whole genome shotgun (WGS) entry which is preliminary data.</text>
</comment>
<evidence type="ECO:0000256" key="1">
    <source>
        <dbReference type="SAM" id="SignalP"/>
    </source>
</evidence>
<reference evidence="2 3" key="1">
    <citation type="submission" date="2020-12" db="EMBL/GenBank/DDBJ databases">
        <title>Bacterial novel species Pedobacter sp. SD-b isolated from soil.</title>
        <authorList>
            <person name="Jung H.-Y."/>
        </authorList>
    </citation>
    <scope>NUCLEOTIDE SEQUENCE [LARGE SCALE GENOMIC DNA]</scope>
    <source>
        <strain evidence="2 3">SD-b</strain>
    </source>
</reference>
<dbReference type="Pfam" id="PF07661">
    <property type="entry name" value="MORN_2"/>
    <property type="match status" value="2"/>
</dbReference>
<feature type="signal peptide" evidence="1">
    <location>
        <begin position="1"/>
        <end position="20"/>
    </location>
</feature>
<dbReference type="Gene3D" id="2.20.110.10">
    <property type="entry name" value="Histone H3 K4-specific methyltransferase SET7/9 N-terminal domain"/>
    <property type="match status" value="1"/>
</dbReference>
<feature type="chain" id="PRO_5045912518" description="MORN repeat variant" evidence="1">
    <location>
        <begin position="21"/>
        <end position="368"/>
    </location>
</feature>
<organism evidence="2 3">
    <name type="scientific">Pedobacter segetis</name>
    <dbReference type="NCBI Taxonomy" id="2793069"/>
    <lineage>
        <taxon>Bacteria</taxon>
        <taxon>Pseudomonadati</taxon>
        <taxon>Bacteroidota</taxon>
        <taxon>Sphingobacteriia</taxon>
        <taxon>Sphingobacteriales</taxon>
        <taxon>Sphingobacteriaceae</taxon>
        <taxon>Pedobacter</taxon>
    </lineage>
</organism>
<evidence type="ECO:0008006" key="4">
    <source>
        <dbReference type="Google" id="ProtNLM"/>
    </source>
</evidence>